<evidence type="ECO:0000313" key="2">
    <source>
        <dbReference type="EMBL" id="ANS78778.1"/>
    </source>
</evidence>
<accession>A0A1B1NBG1</accession>
<dbReference type="InterPro" id="IPR013974">
    <property type="entry name" value="SAF"/>
</dbReference>
<organism evidence="2 3">
    <name type="scientific">Serinicoccus hydrothermalis</name>
    <dbReference type="NCBI Taxonomy" id="1758689"/>
    <lineage>
        <taxon>Bacteria</taxon>
        <taxon>Bacillati</taxon>
        <taxon>Actinomycetota</taxon>
        <taxon>Actinomycetes</taxon>
        <taxon>Micrococcales</taxon>
        <taxon>Ornithinimicrobiaceae</taxon>
        <taxon>Serinicoccus</taxon>
    </lineage>
</organism>
<dbReference type="CDD" id="cd11614">
    <property type="entry name" value="SAF_CpaB_FlgA_like"/>
    <property type="match status" value="1"/>
</dbReference>
<dbReference type="Proteomes" id="UP000092482">
    <property type="component" value="Chromosome"/>
</dbReference>
<dbReference type="AlphaFoldDB" id="A0A1B1NBG1"/>
<feature type="domain" description="SAF" evidence="1">
    <location>
        <begin position="54"/>
        <end position="115"/>
    </location>
</feature>
<protein>
    <recommendedName>
        <fullName evidence="1">SAF domain-containing protein</fullName>
    </recommendedName>
</protein>
<evidence type="ECO:0000313" key="3">
    <source>
        <dbReference type="Proteomes" id="UP000092482"/>
    </source>
</evidence>
<name>A0A1B1NBG1_9MICO</name>
<reference evidence="2 3" key="1">
    <citation type="submission" date="2016-03" db="EMBL/GenBank/DDBJ databases">
        <title>Shallow-sea hydrothermal system.</title>
        <authorList>
            <person name="Tang K."/>
        </authorList>
    </citation>
    <scope>NUCLEOTIDE SEQUENCE [LARGE SCALE GENOMIC DNA]</scope>
    <source>
        <strain evidence="2 3">JLT9</strain>
    </source>
</reference>
<dbReference type="RefSeq" id="WP_066638045.1">
    <property type="nucleotide sequence ID" value="NZ_CP014989.1"/>
</dbReference>
<dbReference type="STRING" id="1758689.SGUI_1382"/>
<evidence type="ECO:0000259" key="1">
    <source>
        <dbReference type="SMART" id="SM00858"/>
    </source>
</evidence>
<dbReference type="EMBL" id="CP014989">
    <property type="protein sequence ID" value="ANS78778.1"/>
    <property type="molecule type" value="Genomic_DNA"/>
</dbReference>
<dbReference type="Pfam" id="PF08666">
    <property type="entry name" value="SAF"/>
    <property type="match status" value="1"/>
</dbReference>
<dbReference type="SMART" id="SM00858">
    <property type="entry name" value="SAF"/>
    <property type="match status" value="1"/>
</dbReference>
<proteinExistence type="predicted"/>
<dbReference type="KEGG" id="serj:SGUI_1382"/>
<sequence>MTRRAARPATPSRRGLTRFLRRPVLRRWLAAVLAATTVGGSLHLVLGRPQPGEVPAVVAVRTLPVGATLTARDTQLRHVPPDVLPEGHLAEPPAEGSSLAVPLQAGEVLTAADLRTSSLLAGLDDVVAVYLPVADAAVAGATLAGDRIDVHSPVDGSTVASEALVLRAGAGEEPGLWVAVDERTASELAAARGADPLGAALLVAVRAGDTGG</sequence>
<gene>
    <name evidence="2" type="ORF">SGUI_1382</name>
</gene>
<keyword evidence="3" id="KW-1185">Reference proteome</keyword>
<dbReference type="OrthoDB" id="4869409at2"/>